<dbReference type="InterPro" id="IPR052164">
    <property type="entry name" value="Anthracycline_SecMetBiosynth"/>
</dbReference>
<organism evidence="2 3">
    <name type="scientific">Kitasatospora xanthocidica</name>
    <dbReference type="NCBI Taxonomy" id="83382"/>
    <lineage>
        <taxon>Bacteria</taxon>
        <taxon>Bacillati</taxon>
        <taxon>Actinomycetota</taxon>
        <taxon>Actinomycetes</taxon>
        <taxon>Kitasatosporales</taxon>
        <taxon>Streptomycetaceae</taxon>
        <taxon>Kitasatospora</taxon>
    </lineage>
</organism>
<comment type="caution">
    <text evidence="2">The sequence shown here is derived from an EMBL/GenBank/DDBJ whole genome shotgun (WGS) entry which is preliminary data.</text>
</comment>
<dbReference type="SUPFAM" id="SSF54593">
    <property type="entry name" value="Glyoxalase/Bleomycin resistance protein/Dihydroxybiphenyl dioxygenase"/>
    <property type="match status" value="2"/>
</dbReference>
<dbReference type="EMBL" id="QVIG01000002">
    <property type="protein sequence ID" value="RGD56220.1"/>
    <property type="molecule type" value="Genomic_DNA"/>
</dbReference>
<dbReference type="Pfam" id="PF00903">
    <property type="entry name" value="Glyoxalase"/>
    <property type="match status" value="1"/>
</dbReference>
<keyword evidence="3" id="KW-1185">Reference proteome</keyword>
<dbReference type="InterPro" id="IPR004360">
    <property type="entry name" value="Glyas_Fos-R_dOase_dom"/>
</dbReference>
<dbReference type="Gene3D" id="3.10.180.10">
    <property type="entry name" value="2,3-Dihydroxybiphenyl 1,2-Dioxygenase, domain 1"/>
    <property type="match status" value="2"/>
</dbReference>
<name>A0A372ZLA8_9ACTN</name>
<dbReference type="CDD" id="cd07247">
    <property type="entry name" value="SgaA_N_like"/>
    <property type="match status" value="1"/>
</dbReference>
<dbReference type="InterPro" id="IPR037523">
    <property type="entry name" value="VOC_core"/>
</dbReference>
<evidence type="ECO:0000259" key="1">
    <source>
        <dbReference type="PROSITE" id="PS51819"/>
    </source>
</evidence>
<dbReference type="Proteomes" id="UP000263377">
    <property type="component" value="Unassembled WGS sequence"/>
</dbReference>
<evidence type="ECO:0000313" key="2">
    <source>
        <dbReference type="EMBL" id="RGD56220.1"/>
    </source>
</evidence>
<gene>
    <name evidence="2" type="ORF">DR950_38735</name>
</gene>
<dbReference type="InterPro" id="IPR041581">
    <property type="entry name" value="Glyoxalase_6"/>
</dbReference>
<dbReference type="PROSITE" id="PS51819">
    <property type="entry name" value="VOC"/>
    <property type="match status" value="2"/>
</dbReference>
<dbReference type="PANTHER" id="PTHR33993">
    <property type="entry name" value="GLYOXALASE-RELATED"/>
    <property type="match status" value="1"/>
</dbReference>
<protein>
    <submittedName>
        <fullName evidence="2">VOC family protein</fullName>
    </submittedName>
</protein>
<reference evidence="2 3" key="1">
    <citation type="submission" date="2018-08" db="EMBL/GenBank/DDBJ databases">
        <title>Diversity &amp; Physiological Properties of Lignin-Decomposing Actinobacteria from Soil.</title>
        <authorList>
            <person name="Roh S.G."/>
            <person name="Kim S.B."/>
        </authorList>
    </citation>
    <scope>NUCLEOTIDE SEQUENCE [LARGE SCALE GENOMIC DNA]</scope>
    <source>
        <strain evidence="2 3">MMS17-GH009</strain>
    </source>
</reference>
<dbReference type="RefSeq" id="WP_049659020.1">
    <property type="nucleotide sequence ID" value="NZ_QVIG01000002.1"/>
</dbReference>
<dbReference type="Pfam" id="PF18029">
    <property type="entry name" value="Glyoxalase_6"/>
    <property type="match status" value="1"/>
</dbReference>
<dbReference type="AlphaFoldDB" id="A0A372ZLA8"/>
<dbReference type="InterPro" id="IPR029068">
    <property type="entry name" value="Glyas_Bleomycin-R_OHBP_Dase"/>
</dbReference>
<feature type="domain" description="VOC" evidence="1">
    <location>
        <begin position="10"/>
        <end position="124"/>
    </location>
</feature>
<proteinExistence type="predicted"/>
<feature type="domain" description="VOC" evidence="1">
    <location>
        <begin position="138"/>
        <end position="250"/>
    </location>
</feature>
<evidence type="ECO:0000313" key="3">
    <source>
        <dbReference type="Proteomes" id="UP000263377"/>
    </source>
</evidence>
<accession>A0A372ZLA8</accession>
<sequence>MKQTSVTTNAPCWTELGTSDPAAARAFYTELFGWQADDTARPGEGDYTQMLVRGVPAAAITPRYAPQQPIAWTVCIAVADADATAARIKECGGLIRKDPGDVFDFGRFSVAADPSGAVFILWQARAFRGAGVFNEPGALGWVELLTRDPSGALAFYPEVFGWSVAPSEHYPQWGLDGRDFGGMLTMDDRFPPEAPPHWLPYFAAADVDGTVGRAVALGGDVLTPATGMPGGRRIAVLRDPQGAAFGVYTAGTEG</sequence>
<dbReference type="PANTHER" id="PTHR33993:SF14">
    <property type="entry name" value="GB|AAF24581.1"/>
    <property type="match status" value="1"/>
</dbReference>